<proteinExistence type="predicted"/>
<reference evidence="2 3" key="1">
    <citation type="journal article" date="2018" name="ISME J.">
        <title>A methanotrophic archaeon couples anaerobic oxidation of methane to Fe(III) reduction.</title>
        <authorList>
            <person name="Cai C."/>
            <person name="Leu A.O."/>
            <person name="Xie G.J."/>
            <person name="Guo J."/>
            <person name="Feng Y."/>
            <person name="Zhao J.X."/>
            <person name="Tyson G.W."/>
            <person name="Yuan Z."/>
            <person name="Hu S."/>
        </authorList>
    </citation>
    <scope>NUCLEOTIDE SEQUENCE [LARGE SCALE GENOMIC DNA]</scope>
    <source>
        <strain evidence="2">FeB_12</strain>
    </source>
</reference>
<feature type="transmembrane region" description="Helical" evidence="1">
    <location>
        <begin position="141"/>
        <end position="167"/>
    </location>
</feature>
<keyword evidence="1" id="KW-0812">Transmembrane</keyword>
<evidence type="ECO:0000313" key="3">
    <source>
        <dbReference type="Proteomes" id="UP000250918"/>
    </source>
</evidence>
<feature type="transmembrane region" description="Helical" evidence="1">
    <location>
        <begin position="102"/>
        <end position="121"/>
    </location>
</feature>
<protein>
    <recommendedName>
        <fullName evidence="4">ECF transporter S component</fullName>
    </recommendedName>
</protein>
<keyword evidence="1" id="KW-1133">Transmembrane helix</keyword>
<gene>
    <name evidence="2" type="ORF">C3F09_03285</name>
</gene>
<feature type="transmembrane region" description="Helical" evidence="1">
    <location>
        <begin position="6"/>
        <end position="25"/>
    </location>
</feature>
<evidence type="ECO:0008006" key="4">
    <source>
        <dbReference type="Google" id="ProtNLM"/>
    </source>
</evidence>
<keyword evidence="1" id="KW-0472">Membrane</keyword>
<sequence length="174" mass="19201">MTPPRLITRVALFSALIYVLSWATVYLPNVKVIFFIVFTAGFLWGGPAGWLVGMIGTGLWTIFNPFGPAGIPVAVAQIVGGGLCGPVGAIVRKMRWARLNRLTLNTILVTAGAFCTLLYFVPVNTVDAWVYQPFWPRFIGALPWTAISLVSNMFIFPLLFPVARFLYARESESQ</sequence>
<accession>A0A855X8V2</accession>
<dbReference type="Gene3D" id="1.10.1760.20">
    <property type="match status" value="1"/>
</dbReference>
<dbReference type="Proteomes" id="UP000250918">
    <property type="component" value="Unassembled WGS sequence"/>
</dbReference>
<comment type="caution">
    <text evidence="2">The sequence shown here is derived from an EMBL/GenBank/DDBJ whole genome shotgun (WGS) entry which is preliminary data.</text>
</comment>
<name>A0A855X8V2_9BACT</name>
<dbReference type="EMBL" id="PQAP01000023">
    <property type="protein sequence ID" value="PWB74724.1"/>
    <property type="molecule type" value="Genomic_DNA"/>
</dbReference>
<dbReference type="AlphaFoldDB" id="A0A855X8V2"/>
<evidence type="ECO:0000313" key="2">
    <source>
        <dbReference type="EMBL" id="PWB74724.1"/>
    </source>
</evidence>
<organism evidence="2 3">
    <name type="scientific">candidate division GN15 bacterium</name>
    <dbReference type="NCBI Taxonomy" id="2072418"/>
    <lineage>
        <taxon>Bacteria</taxon>
        <taxon>candidate division GN15</taxon>
    </lineage>
</organism>
<evidence type="ECO:0000256" key="1">
    <source>
        <dbReference type="SAM" id="Phobius"/>
    </source>
</evidence>
<feature type="transmembrane region" description="Helical" evidence="1">
    <location>
        <begin position="32"/>
        <end position="63"/>
    </location>
</feature>
<feature type="transmembrane region" description="Helical" evidence="1">
    <location>
        <begin position="69"/>
        <end position="90"/>
    </location>
</feature>